<evidence type="ECO:0000313" key="3">
    <source>
        <dbReference type="Proteomes" id="UP000483018"/>
    </source>
</evidence>
<protein>
    <submittedName>
        <fullName evidence="2">Serine hydrolase</fullName>
    </submittedName>
</protein>
<dbReference type="RefSeq" id="WP_158741818.1">
    <property type="nucleotide sequence ID" value="NZ_WSLF01000023.1"/>
</dbReference>
<evidence type="ECO:0000259" key="1">
    <source>
        <dbReference type="Pfam" id="PF00144"/>
    </source>
</evidence>
<dbReference type="PANTHER" id="PTHR43283">
    <property type="entry name" value="BETA-LACTAMASE-RELATED"/>
    <property type="match status" value="1"/>
</dbReference>
<feature type="domain" description="Beta-lactamase-related" evidence="1">
    <location>
        <begin position="48"/>
        <end position="342"/>
    </location>
</feature>
<dbReference type="Gene3D" id="3.40.710.10">
    <property type="entry name" value="DD-peptidase/beta-lactamase superfamily"/>
    <property type="match status" value="1"/>
</dbReference>
<dbReference type="EMBL" id="WSLF01000023">
    <property type="protein sequence ID" value="KAE9627810.1"/>
    <property type="molecule type" value="Genomic_DNA"/>
</dbReference>
<keyword evidence="3" id="KW-1185">Reference proteome</keyword>
<name>A0A7C8LHN7_9FIRM</name>
<dbReference type="InterPro" id="IPR001466">
    <property type="entry name" value="Beta-lactam-related"/>
</dbReference>
<dbReference type="InterPro" id="IPR012338">
    <property type="entry name" value="Beta-lactam/transpept-like"/>
</dbReference>
<dbReference type="Proteomes" id="UP000483018">
    <property type="component" value="Unassembled WGS sequence"/>
</dbReference>
<evidence type="ECO:0000313" key="2">
    <source>
        <dbReference type="EMBL" id="KAE9627810.1"/>
    </source>
</evidence>
<keyword evidence="2" id="KW-0378">Hydrolase</keyword>
<comment type="caution">
    <text evidence="2">The sequence shown here is derived from an EMBL/GenBank/DDBJ whole genome shotgun (WGS) entry which is preliminary data.</text>
</comment>
<dbReference type="AlphaFoldDB" id="A0A7C8LHN7"/>
<accession>A0A7C8LHN7</accession>
<dbReference type="SUPFAM" id="SSF56601">
    <property type="entry name" value="beta-lactamase/transpeptidase-like"/>
    <property type="match status" value="1"/>
</dbReference>
<dbReference type="GO" id="GO:0016787">
    <property type="term" value="F:hydrolase activity"/>
    <property type="evidence" value="ECO:0007669"/>
    <property type="project" value="UniProtKB-KW"/>
</dbReference>
<dbReference type="Pfam" id="PF00144">
    <property type="entry name" value="Beta-lactamase"/>
    <property type="match status" value="1"/>
</dbReference>
<sequence length="347" mass="38919">MRSMKTEKYEKVFNKFTDSKKIHQAILLIESANGNFSFCKGYGGKEIDSPFLMASITKLFTTTCILILQEQGKLSLNDKIIKYIDSNTLSGIHVYRGRDYSLELTISDLLFQTSGLPDAFLEGKDSVSNRIINEDFYFDFSDMITTVKKLKPHFEPGRKGKAYYADINFDILGEIIEKVSGLSLSKAYKKYIITPLGLMNTYLPESENDKIPQVYYRDQVIFRPKLIISSRASGGGISTARELMIFIKAFFGGKLFNKNIFSSLSNYNKLQISMGPICYGGGYMQIPLKGIVSFFMGKGELIGHSGSTGSFAFYYPTKELFFVGDVNQMADASLPIRLSMQLALAAK</sequence>
<proteinExistence type="predicted"/>
<dbReference type="OrthoDB" id="9797709at2"/>
<dbReference type="InterPro" id="IPR050789">
    <property type="entry name" value="Diverse_Enzym_Activities"/>
</dbReference>
<gene>
    <name evidence="2" type="ORF">GND95_14445</name>
</gene>
<reference evidence="2 3" key="1">
    <citation type="submission" date="2019-12" db="EMBL/GenBank/DDBJ databases">
        <title>Defluviitalea raffinosedens, isolated from a biogas fermenter, genome sequencing and characterization.</title>
        <authorList>
            <person name="Rettenmaier R."/>
            <person name="Schneider M."/>
            <person name="Neuhaus K."/>
            <person name="Liebl W."/>
            <person name="Zverlov V."/>
        </authorList>
    </citation>
    <scope>NUCLEOTIDE SEQUENCE [LARGE SCALE GENOMIC DNA]</scope>
    <source>
        <strain evidence="2 3">249c-K6</strain>
    </source>
</reference>
<organism evidence="2 3">
    <name type="scientific">Defluviitalea raffinosedens</name>
    <dbReference type="NCBI Taxonomy" id="1450156"/>
    <lineage>
        <taxon>Bacteria</taxon>
        <taxon>Bacillati</taxon>
        <taxon>Bacillota</taxon>
        <taxon>Clostridia</taxon>
        <taxon>Lachnospirales</taxon>
        <taxon>Defluviitaleaceae</taxon>
        <taxon>Defluviitalea</taxon>
    </lineage>
</organism>